<dbReference type="InterPro" id="IPR027417">
    <property type="entry name" value="P-loop_NTPase"/>
</dbReference>
<name>A0A6A6YVR7_9PEZI</name>
<keyword evidence="3" id="KW-1185">Reference proteome</keyword>
<dbReference type="Proteomes" id="UP000504636">
    <property type="component" value="Unplaced"/>
</dbReference>
<dbReference type="CDD" id="cd18808">
    <property type="entry name" value="SF1_C_Upf1"/>
    <property type="match status" value="1"/>
</dbReference>
<evidence type="ECO:0000259" key="1">
    <source>
        <dbReference type="Pfam" id="PF13087"/>
    </source>
</evidence>
<dbReference type="RefSeq" id="XP_033578971.1">
    <property type="nucleotide sequence ID" value="XM_033714047.1"/>
</dbReference>
<dbReference type="Pfam" id="PF13087">
    <property type="entry name" value="AAA_12"/>
    <property type="match status" value="1"/>
</dbReference>
<feature type="domain" description="DNA2/NAM7 helicase-like C-terminal" evidence="1">
    <location>
        <begin position="12"/>
        <end position="141"/>
    </location>
</feature>
<dbReference type="GeneID" id="54454940"/>
<accession>A0A6A6YVR7</accession>
<evidence type="ECO:0000313" key="3">
    <source>
        <dbReference type="Proteomes" id="UP000504636"/>
    </source>
</evidence>
<dbReference type="AlphaFoldDB" id="A0A6A6YVR7"/>
<dbReference type="GO" id="GO:0035194">
    <property type="term" value="P:regulatory ncRNA-mediated post-transcriptional gene silencing"/>
    <property type="evidence" value="ECO:0007669"/>
    <property type="project" value="TreeGrafter"/>
</dbReference>
<reference evidence="4" key="3">
    <citation type="submission" date="2025-04" db="UniProtKB">
        <authorList>
            <consortium name="RefSeq"/>
        </authorList>
    </citation>
    <scope>IDENTIFICATION</scope>
    <source>
        <strain evidence="4">CBS 304.34</strain>
    </source>
</reference>
<dbReference type="InterPro" id="IPR047187">
    <property type="entry name" value="SF1_C_Upf1"/>
</dbReference>
<dbReference type="PANTHER" id="PTHR10887">
    <property type="entry name" value="DNA2/NAM7 HELICASE FAMILY"/>
    <property type="match status" value="1"/>
</dbReference>
<gene>
    <name evidence="2 4" type="ORF">BDZ99DRAFT_285257</name>
</gene>
<protein>
    <recommendedName>
        <fullName evidence="1">DNA2/NAM7 helicase-like C-terminal domain-containing protein</fullName>
    </recommendedName>
</protein>
<evidence type="ECO:0000313" key="2">
    <source>
        <dbReference type="EMBL" id="KAF2812007.1"/>
    </source>
</evidence>
<evidence type="ECO:0000313" key="4">
    <source>
        <dbReference type="RefSeq" id="XP_033578971.1"/>
    </source>
</evidence>
<dbReference type="GO" id="GO:0005829">
    <property type="term" value="C:cytosol"/>
    <property type="evidence" value="ECO:0007669"/>
    <property type="project" value="TreeGrafter"/>
</dbReference>
<dbReference type="PANTHER" id="PTHR10887:SF322">
    <property type="entry name" value="HELICASE MOV-10"/>
    <property type="match status" value="1"/>
</dbReference>
<organism evidence="2">
    <name type="scientific">Mytilinidion resinicola</name>
    <dbReference type="NCBI Taxonomy" id="574789"/>
    <lineage>
        <taxon>Eukaryota</taxon>
        <taxon>Fungi</taxon>
        <taxon>Dikarya</taxon>
        <taxon>Ascomycota</taxon>
        <taxon>Pezizomycotina</taxon>
        <taxon>Dothideomycetes</taxon>
        <taxon>Pleosporomycetidae</taxon>
        <taxon>Mytilinidiales</taxon>
        <taxon>Mytilinidiaceae</taxon>
        <taxon>Mytilinidion</taxon>
    </lineage>
</organism>
<proteinExistence type="predicted"/>
<dbReference type="InterPro" id="IPR045055">
    <property type="entry name" value="DNA2/NAM7-like"/>
</dbReference>
<reference evidence="2 4" key="1">
    <citation type="journal article" date="2020" name="Stud. Mycol.">
        <title>101 Dothideomycetes genomes: a test case for predicting lifestyles and emergence of pathogens.</title>
        <authorList>
            <person name="Haridas S."/>
            <person name="Albert R."/>
            <person name="Binder M."/>
            <person name="Bloem J."/>
            <person name="Labutti K."/>
            <person name="Salamov A."/>
            <person name="Andreopoulos B."/>
            <person name="Baker S."/>
            <person name="Barry K."/>
            <person name="Bills G."/>
            <person name="Bluhm B."/>
            <person name="Cannon C."/>
            <person name="Castanera R."/>
            <person name="Culley D."/>
            <person name="Daum C."/>
            <person name="Ezra D."/>
            <person name="Gonzalez J."/>
            <person name="Henrissat B."/>
            <person name="Kuo A."/>
            <person name="Liang C."/>
            <person name="Lipzen A."/>
            <person name="Lutzoni F."/>
            <person name="Magnuson J."/>
            <person name="Mondo S."/>
            <person name="Nolan M."/>
            <person name="Ohm R."/>
            <person name="Pangilinan J."/>
            <person name="Park H.-J."/>
            <person name="Ramirez L."/>
            <person name="Alfaro M."/>
            <person name="Sun H."/>
            <person name="Tritt A."/>
            <person name="Yoshinaga Y."/>
            <person name="Zwiers L.-H."/>
            <person name="Turgeon B."/>
            <person name="Goodwin S."/>
            <person name="Spatafora J."/>
            <person name="Crous P."/>
            <person name="Grigoriev I."/>
        </authorList>
    </citation>
    <scope>NUCLEOTIDE SEQUENCE</scope>
    <source>
        <strain evidence="2 4">CBS 304.34</strain>
    </source>
</reference>
<reference evidence="4" key="2">
    <citation type="submission" date="2020-04" db="EMBL/GenBank/DDBJ databases">
        <authorList>
            <consortium name="NCBI Genome Project"/>
        </authorList>
    </citation>
    <scope>NUCLEOTIDE SEQUENCE</scope>
    <source>
        <strain evidence="4">CBS 304.34</strain>
    </source>
</reference>
<dbReference type="Gene3D" id="3.40.50.300">
    <property type="entry name" value="P-loop containing nucleotide triphosphate hydrolases"/>
    <property type="match status" value="1"/>
</dbReference>
<dbReference type="SUPFAM" id="SSF52540">
    <property type="entry name" value="P-loop containing nucleoside triphosphate hydrolases"/>
    <property type="match status" value="1"/>
</dbReference>
<dbReference type="EMBL" id="MU003698">
    <property type="protein sequence ID" value="KAF2812007.1"/>
    <property type="molecule type" value="Genomic_DNA"/>
</dbReference>
<dbReference type="InterPro" id="IPR041679">
    <property type="entry name" value="DNA2/NAM7-like_C"/>
</dbReference>
<dbReference type="OrthoDB" id="3946031at2759"/>
<sequence>MGREPMWQREFFPNVSSRAQVEDFGTNFTNPDQQGVVCDMIVRLLATSGINAENIGVICMNSAAAKKLRNELREALPNGTALPQVSSFDAFIGQERDIMIVCTVASFELSVTRLHPFGFIREPERLNVAVTRAKRFSFYVADISLWRSQKEILGKREIKDSKEDDQCDPM</sequence>